<feature type="region of interest" description="Disordered" evidence="6">
    <location>
        <begin position="1"/>
        <end position="81"/>
    </location>
</feature>
<dbReference type="Ensembl" id="ENSCINT00000000601.3">
    <property type="protein sequence ID" value="ENSCINP00000000601.3"/>
    <property type="gene ID" value="ENSCING00000000331.3"/>
</dbReference>
<name>F6WEI4_CIOIN</name>
<evidence type="ECO:0000259" key="7">
    <source>
        <dbReference type="Pfam" id="PF05712"/>
    </source>
</evidence>
<keyword evidence="2" id="KW-0156">Chromatin regulator</keyword>
<dbReference type="InParanoid" id="F6WEI4"/>
<feature type="domain" description="MRG" evidence="7">
    <location>
        <begin position="78"/>
        <end position="172"/>
    </location>
</feature>
<dbReference type="GO" id="GO:0006325">
    <property type="term" value="P:chromatin organization"/>
    <property type="evidence" value="ECO:0007669"/>
    <property type="project" value="UniProtKB-KW"/>
</dbReference>
<dbReference type="PROSITE" id="PS51640">
    <property type="entry name" value="MRG"/>
    <property type="match status" value="1"/>
</dbReference>
<evidence type="ECO:0000256" key="3">
    <source>
        <dbReference type="ARBA" id="ARBA00023015"/>
    </source>
</evidence>
<evidence type="ECO:0000256" key="2">
    <source>
        <dbReference type="ARBA" id="ARBA00022853"/>
    </source>
</evidence>
<dbReference type="PANTHER" id="PTHR10880">
    <property type="entry name" value="MORTALITY FACTOR 4-LIKE PROTEIN"/>
    <property type="match status" value="1"/>
</dbReference>
<dbReference type="OMA" id="HYLAREP"/>
<keyword evidence="4" id="KW-0804">Transcription</keyword>
<protein>
    <recommendedName>
        <fullName evidence="7">MRG domain-containing protein</fullName>
    </recommendedName>
</protein>
<dbReference type="HOGENOM" id="CLU_1558752_0_0_1"/>
<dbReference type="GeneTree" id="ENSGT00950000182965"/>
<dbReference type="STRING" id="7719.ENSCINP00000000601"/>
<evidence type="ECO:0000313" key="8">
    <source>
        <dbReference type="Ensembl" id="ENSCINP00000000601.3"/>
    </source>
</evidence>
<reference evidence="8" key="2">
    <citation type="submission" date="2025-08" db="UniProtKB">
        <authorList>
            <consortium name="Ensembl"/>
        </authorList>
    </citation>
    <scope>IDENTIFICATION</scope>
</reference>
<feature type="compositionally biased region" description="Basic and acidic residues" evidence="6">
    <location>
        <begin position="38"/>
        <end position="59"/>
    </location>
</feature>
<proteinExistence type="predicted"/>
<dbReference type="Pfam" id="PF05712">
    <property type="entry name" value="MRG"/>
    <property type="match status" value="1"/>
</dbReference>
<evidence type="ECO:0000256" key="5">
    <source>
        <dbReference type="ARBA" id="ARBA00023242"/>
    </source>
</evidence>
<feature type="compositionally biased region" description="Basic and acidic residues" evidence="6">
    <location>
        <begin position="10"/>
        <end position="31"/>
    </location>
</feature>
<organism evidence="8 9">
    <name type="scientific">Ciona intestinalis</name>
    <name type="common">Transparent sea squirt</name>
    <name type="synonym">Ascidia intestinalis</name>
    <dbReference type="NCBI Taxonomy" id="7719"/>
    <lineage>
        <taxon>Eukaryota</taxon>
        <taxon>Metazoa</taxon>
        <taxon>Chordata</taxon>
        <taxon>Tunicata</taxon>
        <taxon>Ascidiacea</taxon>
        <taxon>Phlebobranchia</taxon>
        <taxon>Cionidae</taxon>
        <taxon>Ciona</taxon>
    </lineage>
</organism>
<feature type="compositionally biased region" description="Polar residues" evidence="6">
    <location>
        <begin position="60"/>
        <end position="71"/>
    </location>
</feature>
<sequence length="172" mass="20043">MKYNETNLQKQKDLLKQFGKEKSRGSSDGRERPKRSKSVKEKAKVEKEPETKPEVRRTSVDLNVTNNQINQEPKRKKARVESVEEKEEIEIVHEMFDTSLNIPHELGVMLADDWDLINHQKQLYDLPAKVTVEDILNKYLESRNNLSIVTQQSSIQLKEMVLGLSEYFSVML</sequence>
<accession>F6WEI4</accession>
<dbReference type="PANTHER" id="PTHR10880:SF48">
    <property type="entry name" value="MORTALITY FACTOR 4 LIKE 2"/>
    <property type="match status" value="1"/>
</dbReference>
<evidence type="ECO:0000256" key="1">
    <source>
        <dbReference type="ARBA" id="ARBA00004123"/>
    </source>
</evidence>
<keyword evidence="9" id="KW-1185">Reference proteome</keyword>
<evidence type="ECO:0000313" key="9">
    <source>
        <dbReference type="Proteomes" id="UP000008144"/>
    </source>
</evidence>
<comment type="subcellular location">
    <subcellularLocation>
        <location evidence="1">Nucleus</location>
    </subcellularLocation>
</comment>
<dbReference type="GO" id="GO:0005634">
    <property type="term" value="C:nucleus"/>
    <property type="evidence" value="ECO:0007669"/>
    <property type="project" value="UniProtKB-SubCell"/>
</dbReference>
<reference evidence="8" key="3">
    <citation type="submission" date="2025-09" db="UniProtKB">
        <authorList>
            <consortium name="Ensembl"/>
        </authorList>
    </citation>
    <scope>IDENTIFICATION</scope>
</reference>
<keyword evidence="3" id="KW-0805">Transcription regulation</keyword>
<dbReference type="InterPro" id="IPR026541">
    <property type="entry name" value="MRG_dom"/>
</dbReference>
<dbReference type="AlphaFoldDB" id="F6WEI4"/>
<dbReference type="Gene3D" id="1.10.274.30">
    <property type="entry name" value="MRG domain"/>
    <property type="match status" value="1"/>
</dbReference>
<dbReference type="Proteomes" id="UP000008144">
    <property type="component" value="Unassembled WGS sequence"/>
</dbReference>
<reference evidence="9" key="1">
    <citation type="journal article" date="2002" name="Science">
        <title>The draft genome of Ciona intestinalis: insights into chordate and vertebrate origins.</title>
        <authorList>
            <person name="Dehal P."/>
            <person name="Satou Y."/>
            <person name="Campbell R.K."/>
            <person name="Chapman J."/>
            <person name="Degnan B."/>
            <person name="De Tomaso A."/>
            <person name="Davidson B."/>
            <person name="Di Gregorio A."/>
            <person name="Gelpke M."/>
            <person name="Goodstein D.M."/>
            <person name="Harafuji N."/>
            <person name="Hastings K.E."/>
            <person name="Ho I."/>
            <person name="Hotta K."/>
            <person name="Huang W."/>
            <person name="Kawashima T."/>
            <person name="Lemaire P."/>
            <person name="Martinez D."/>
            <person name="Meinertzhagen I.A."/>
            <person name="Necula S."/>
            <person name="Nonaka M."/>
            <person name="Putnam N."/>
            <person name="Rash S."/>
            <person name="Saiga H."/>
            <person name="Satake M."/>
            <person name="Terry A."/>
            <person name="Yamada L."/>
            <person name="Wang H.G."/>
            <person name="Awazu S."/>
            <person name="Azumi K."/>
            <person name="Boore J."/>
            <person name="Branno M."/>
            <person name="Chin-Bow S."/>
            <person name="DeSantis R."/>
            <person name="Doyle S."/>
            <person name="Francino P."/>
            <person name="Keys D.N."/>
            <person name="Haga S."/>
            <person name="Hayashi H."/>
            <person name="Hino K."/>
            <person name="Imai K.S."/>
            <person name="Inaba K."/>
            <person name="Kano S."/>
            <person name="Kobayashi K."/>
            <person name="Kobayashi M."/>
            <person name="Lee B.I."/>
            <person name="Makabe K.W."/>
            <person name="Manohar C."/>
            <person name="Matassi G."/>
            <person name="Medina M."/>
            <person name="Mochizuki Y."/>
            <person name="Mount S."/>
            <person name="Morishita T."/>
            <person name="Miura S."/>
            <person name="Nakayama A."/>
            <person name="Nishizaka S."/>
            <person name="Nomoto H."/>
            <person name="Ohta F."/>
            <person name="Oishi K."/>
            <person name="Rigoutsos I."/>
            <person name="Sano M."/>
            <person name="Sasaki A."/>
            <person name="Sasakura Y."/>
            <person name="Shoguchi E."/>
            <person name="Shin-i T."/>
            <person name="Spagnuolo A."/>
            <person name="Stainier D."/>
            <person name="Suzuki M.M."/>
            <person name="Tassy O."/>
            <person name="Takatori N."/>
            <person name="Tokuoka M."/>
            <person name="Yagi K."/>
            <person name="Yoshizaki F."/>
            <person name="Wada S."/>
            <person name="Zhang C."/>
            <person name="Hyatt P.D."/>
            <person name="Larimer F."/>
            <person name="Detter C."/>
            <person name="Doggett N."/>
            <person name="Glavina T."/>
            <person name="Hawkins T."/>
            <person name="Richardson P."/>
            <person name="Lucas S."/>
            <person name="Kohara Y."/>
            <person name="Levine M."/>
            <person name="Satoh N."/>
            <person name="Rokhsar D.S."/>
        </authorList>
    </citation>
    <scope>NUCLEOTIDE SEQUENCE [LARGE SCALE GENOMIC DNA]</scope>
</reference>
<evidence type="ECO:0000256" key="4">
    <source>
        <dbReference type="ARBA" id="ARBA00023163"/>
    </source>
</evidence>
<keyword evidence="5" id="KW-0539">Nucleus</keyword>
<dbReference type="InterPro" id="IPR038217">
    <property type="entry name" value="MRG_C_sf"/>
</dbReference>
<dbReference type="GO" id="GO:0006355">
    <property type="term" value="P:regulation of DNA-templated transcription"/>
    <property type="evidence" value="ECO:0007669"/>
    <property type="project" value="InterPro"/>
</dbReference>
<dbReference type="InterPro" id="IPR008676">
    <property type="entry name" value="MRG"/>
</dbReference>
<evidence type="ECO:0000256" key="6">
    <source>
        <dbReference type="SAM" id="MobiDB-lite"/>
    </source>
</evidence>